<proteinExistence type="predicted"/>
<dbReference type="EMBL" id="ML120430">
    <property type="protein sequence ID" value="RPA95052.1"/>
    <property type="molecule type" value="Genomic_DNA"/>
</dbReference>
<reference evidence="2 3" key="1">
    <citation type="journal article" date="2018" name="Nat. Ecol. Evol.">
        <title>Pezizomycetes genomes reveal the molecular basis of ectomycorrhizal truffle lifestyle.</title>
        <authorList>
            <person name="Murat C."/>
            <person name="Payen T."/>
            <person name="Noel B."/>
            <person name="Kuo A."/>
            <person name="Morin E."/>
            <person name="Chen J."/>
            <person name="Kohler A."/>
            <person name="Krizsan K."/>
            <person name="Balestrini R."/>
            <person name="Da Silva C."/>
            <person name="Montanini B."/>
            <person name="Hainaut M."/>
            <person name="Levati E."/>
            <person name="Barry K.W."/>
            <person name="Belfiori B."/>
            <person name="Cichocki N."/>
            <person name="Clum A."/>
            <person name="Dockter R.B."/>
            <person name="Fauchery L."/>
            <person name="Guy J."/>
            <person name="Iotti M."/>
            <person name="Le Tacon F."/>
            <person name="Lindquist E.A."/>
            <person name="Lipzen A."/>
            <person name="Malagnac F."/>
            <person name="Mello A."/>
            <person name="Molinier V."/>
            <person name="Miyauchi S."/>
            <person name="Poulain J."/>
            <person name="Riccioni C."/>
            <person name="Rubini A."/>
            <person name="Sitrit Y."/>
            <person name="Splivallo R."/>
            <person name="Traeger S."/>
            <person name="Wang M."/>
            <person name="Zifcakova L."/>
            <person name="Wipf D."/>
            <person name="Zambonelli A."/>
            <person name="Paolocci F."/>
            <person name="Nowrousian M."/>
            <person name="Ottonello S."/>
            <person name="Baldrian P."/>
            <person name="Spatafora J.W."/>
            <person name="Henrissat B."/>
            <person name="Nagy L.G."/>
            <person name="Aury J.M."/>
            <person name="Wincker P."/>
            <person name="Grigoriev I.V."/>
            <person name="Bonfante P."/>
            <person name="Martin F.M."/>
        </authorList>
    </citation>
    <scope>NUCLEOTIDE SEQUENCE [LARGE SCALE GENOMIC DNA]</scope>
    <source>
        <strain evidence="2 3">120613-1</strain>
    </source>
</reference>
<name>A0A3N4J9U6_9PEZI</name>
<evidence type="ECO:0000313" key="3">
    <source>
        <dbReference type="Proteomes" id="UP000276215"/>
    </source>
</evidence>
<protein>
    <submittedName>
        <fullName evidence="2">Uncharacterized protein</fullName>
    </submittedName>
</protein>
<feature type="non-terminal residue" evidence="2">
    <location>
        <position position="1"/>
    </location>
</feature>
<accession>A0A3N4J9U6</accession>
<dbReference type="AlphaFoldDB" id="A0A3N4J9U6"/>
<gene>
    <name evidence="2" type="ORF">L873DRAFT_1934126</name>
</gene>
<keyword evidence="1" id="KW-0472">Membrane</keyword>
<feature type="transmembrane region" description="Helical" evidence="1">
    <location>
        <begin position="12"/>
        <end position="30"/>
    </location>
</feature>
<evidence type="ECO:0000313" key="2">
    <source>
        <dbReference type="EMBL" id="RPA95052.1"/>
    </source>
</evidence>
<keyword evidence="3" id="KW-1185">Reference proteome</keyword>
<sequence length="57" mass="6698">DKERLTIARLSQYIKVVKCITGLLGIWGFVDRMMRPFCYLSKNQCTFYSGYQKNPCI</sequence>
<evidence type="ECO:0000256" key="1">
    <source>
        <dbReference type="SAM" id="Phobius"/>
    </source>
</evidence>
<keyword evidence="1" id="KW-0812">Transmembrane</keyword>
<dbReference type="Proteomes" id="UP000276215">
    <property type="component" value="Unassembled WGS sequence"/>
</dbReference>
<keyword evidence="1" id="KW-1133">Transmembrane helix</keyword>
<organism evidence="2 3">
    <name type="scientific">Choiromyces venosus 120613-1</name>
    <dbReference type="NCBI Taxonomy" id="1336337"/>
    <lineage>
        <taxon>Eukaryota</taxon>
        <taxon>Fungi</taxon>
        <taxon>Dikarya</taxon>
        <taxon>Ascomycota</taxon>
        <taxon>Pezizomycotina</taxon>
        <taxon>Pezizomycetes</taxon>
        <taxon>Pezizales</taxon>
        <taxon>Tuberaceae</taxon>
        <taxon>Choiromyces</taxon>
    </lineage>
</organism>